<feature type="transmembrane region" description="Helical" evidence="5">
    <location>
        <begin position="152"/>
        <end position="173"/>
    </location>
</feature>
<feature type="transmembrane region" description="Helical" evidence="5">
    <location>
        <begin position="418"/>
        <end position="437"/>
    </location>
</feature>
<keyword evidence="4 5" id="KW-0472">Membrane</keyword>
<accession>A0A367YYD0</accession>
<feature type="transmembrane region" description="Helical" evidence="5">
    <location>
        <begin position="345"/>
        <end position="366"/>
    </location>
</feature>
<feature type="transmembrane region" description="Helical" evidence="5">
    <location>
        <begin position="280"/>
        <end position="301"/>
    </location>
</feature>
<dbReference type="AlphaFoldDB" id="A0A367YYD0"/>
<evidence type="ECO:0000256" key="4">
    <source>
        <dbReference type="ARBA" id="ARBA00023136"/>
    </source>
</evidence>
<protein>
    <submittedName>
        <fullName evidence="7">MFS transporter</fullName>
    </submittedName>
</protein>
<feature type="transmembrane region" description="Helical" evidence="5">
    <location>
        <begin position="248"/>
        <end position="268"/>
    </location>
</feature>
<proteinExistence type="predicted"/>
<feature type="transmembrane region" description="Helical" evidence="5">
    <location>
        <begin position="378"/>
        <end position="397"/>
    </location>
</feature>
<organism evidence="7 8">
    <name type="scientific">Desertihabitans brevis</name>
    <dbReference type="NCBI Taxonomy" id="2268447"/>
    <lineage>
        <taxon>Bacteria</taxon>
        <taxon>Bacillati</taxon>
        <taxon>Actinomycetota</taxon>
        <taxon>Actinomycetes</taxon>
        <taxon>Propionibacteriales</taxon>
        <taxon>Propionibacteriaceae</taxon>
        <taxon>Desertihabitans</taxon>
    </lineage>
</organism>
<feature type="transmembrane region" description="Helical" evidence="5">
    <location>
        <begin position="179"/>
        <end position="198"/>
    </location>
</feature>
<evidence type="ECO:0000256" key="5">
    <source>
        <dbReference type="SAM" id="Phobius"/>
    </source>
</evidence>
<feature type="transmembrane region" description="Helical" evidence="5">
    <location>
        <begin position="443"/>
        <end position="464"/>
    </location>
</feature>
<dbReference type="EMBL" id="QOUI01000002">
    <property type="protein sequence ID" value="RCK70727.1"/>
    <property type="molecule type" value="Genomic_DNA"/>
</dbReference>
<dbReference type="PROSITE" id="PS50850">
    <property type="entry name" value="MFS"/>
    <property type="match status" value="1"/>
</dbReference>
<evidence type="ECO:0000259" key="6">
    <source>
        <dbReference type="PROSITE" id="PS50850"/>
    </source>
</evidence>
<comment type="caution">
    <text evidence="7">The sequence shown here is derived from an EMBL/GenBank/DDBJ whole genome shotgun (WGS) entry which is preliminary data.</text>
</comment>
<evidence type="ECO:0000313" key="8">
    <source>
        <dbReference type="Proteomes" id="UP000252770"/>
    </source>
</evidence>
<dbReference type="GO" id="GO:0022857">
    <property type="term" value="F:transmembrane transporter activity"/>
    <property type="evidence" value="ECO:0007669"/>
    <property type="project" value="InterPro"/>
</dbReference>
<keyword evidence="8" id="KW-1185">Reference proteome</keyword>
<comment type="subcellular location">
    <subcellularLocation>
        <location evidence="1">Cell membrane</location>
        <topology evidence="1">Multi-pass membrane protein</topology>
    </subcellularLocation>
</comment>
<dbReference type="SUPFAM" id="SSF103473">
    <property type="entry name" value="MFS general substrate transporter"/>
    <property type="match status" value="1"/>
</dbReference>
<gene>
    <name evidence="7" type="ORF">DT076_04815</name>
</gene>
<name>A0A367YYD0_9ACTN</name>
<feature type="transmembrane region" description="Helical" evidence="5">
    <location>
        <begin position="219"/>
        <end position="236"/>
    </location>
</feature>
<feature type="transmembrane region" description="Helical" evidence="5">
    <location>
        <begin position="313"/>
        <end position="333"/>
    </location>
</feature>
<dbReference type="PANTHER" id="PTHR23501:SF154">
    <property type="entry name" value="MULTIDRUG-EFFLUX TRANSPORTER RV1634-RELATED"/>
    <property type="match status" value="1"/>
</dbReference>
<sequence>MGPAPHEPPNGSRMTDQLTRPALDRRALGVGLCIGVVAIAFESVSVATAMPRAAEDLDGVRYYAWTFSLFVIGMLLATVVAGRLADRVGPLRPLAGGMVVFAIGLVVAGAAPTFVQLAAGRLVQGLGAGALNLGLFVVIARAYDDRGRARMMTWISSAWVVPAFVGPPVAAWVTTTLSWHWVFFGVLPLVVLAAVLGLPTLLRLQASGVLDGDPDARPVPLWAAGVVALAAAAVQLAGQRAADGDRDWITVAVALAGLVGLGLALPALMPTGFWRFRTGLPTVVWARLLVAGSFFGAEAFVPLMLVRTRELDLVLAGAALTVGAVGWFTGSWLQSRSWVRLARHQLITTGALCVVAGLGVTALVGARTELWFGLVGPAWVVVGLGMGLMMSSTSVAMMTLSPVVEQGRNSSSLQVGEAVGNAVLAGTAGTVFALLLAPGAEPTAFGAVFTVMTVAAGVGAVLSLRIGAIRPPASS</sequence>
<keyword evidence="3 5" id="KW-1133">Transmembrane helix</keyword>
<dbReference type="PANTHER" id="PTHR23501">
    <property type="entry name" value="MAJOR FACILITATOR SUPERFAMILY"/>
    <property type="match status" value="1"/>
</dbReference>
<evidence type="ECO:0000313" key="7">
    <source>
        <dbReference type="EMBL" id="RCK70727.1"/>
    </source>
</evidence>
<feature type="transmembrane region" description="Helical" evidence="5">
    <location>
        <begin position="62"/>
        <end position="82"/>
    </location>
</feature>
<dbReference type="Proteomes" id="UP000252770">
    <property type="component" value="Unassembled WGS sequence"/>
</dbReference>
<reference evidence="7 8" key="1">
    <citation type="submission" date="2018-07" db="EMBL/GenBank/DDBJ databases">
        <title>Desertimonas flava gen. nov. sp. nov.</title>
        <authorList>
            <person name="Liu S."/>
        </authorList>
    </citation>
    <scope>NUCLEOTIDE SEQUENCE [LARGE SCALE GENOMIC DNA]</scope>
    <source>
        <strain evidence="7 8">16Sb5-5</strain>
    </source>
</reference>
<evidence type="ECO:0000256" key="1">
    <source>
        <dbReference type="ARBA" id="ARBA00004651"/>
    </source>
</evidence>
<dbReference type="InterPro" id="IPR020846">
    <property type="entry name" value="MFS_dom"/>
</dbReference>
<feature type="transmembrane region" description="Helical" evidence="5">
    <location>
        <begin position="27"/>
        <end position="50"/>
    </location>
</feature>
<dbReference type="InterPro" id="IPR011701">
    <property type="entry name" value="MFS"/>
</dbReference>
<feature type="domain" description="Major facilitator superfamily (MFS) profile" evidence="6">
    <location>
        <begin position="28"/>
        <end position="471"/>
    </location>
</feature>
<keyword evidence="2 5" id="KW-0812">Transmembrane</keyword>
<dbReference type="GO" id="GO:0005886">
    <property type="term" value="C:plasma membrane"/>
    <property type="evidence" value="ECO:0007669"/>
    <property type="project" value="UniProtKB-SubCell"/>
</dbReference>
<feature type="transmembrane region" description="Helical" evidence="5">
    <location>
        <begin position="94"/>
        <end position="115"/>
    </location>
</feature>
<dbReference type="InterPro" id="IPR036259">
    <property type="entry name" value="MFS_trans_sf"/>
</dbReference>
<dbReference type="Pfam" id="PF07690">
    <property type="entry name" value="MFS_1"/>
    <property type="match status" value="1"/>
</dbReference>
<evidence type="ECO:0000256" key="2">
    <source>
        <dbReference type="ARBA" id="ARBA00022692"/>
    </source>
</evidence>
<feature type="transmembrane region" description="Helical" evidence="5">
    <location>
        <begin position="121"/>
        <end position="140"/>
    </location>
</feature>
<evidence type="ECO:0000256" key="3">
    <source>
        <dbReference type="ARBA" id="ARBA00022989"/>
    </source>
</evidence>
<dbReference type="Gene3D" id="1.20.1250.20">
    <property type="entry name" value="MFS general substrate transporter like domains"/>
    <property type="match status" value="1"/>
</dbReference>